<dbReference type="SUPFAM" id="SSF50630">
    <property type="entry name" value="Acid proteases"/>
    <property type="match status" value="1"/>
</dbReference>
<dbReference type="EMBL" id="SDMP01000011">
    <property type="protein sequence ID" value="RYR31964.1"/>
    <property type="molecule type" value="Genomic_DNA"/>
</dbReference>
<organism evidence="1 2">
    <name type="scientific">Arachis hypogaea</name>
    <name type="common">Peanut</name>
    <dbReference type="NCBI Taxonomy" id="3818"/>
    <lineage>
        <taxon>Eukaryota</taxon>
        <taxon>Viridiplantae</taxon>
        <taxon>Streptophyta</taxon>
        <taxon>Embryophyta</taxon>
        <taxon>Tracheophyta</taxon>
        <taxon>Spermatophyta</taxon>
        <taxon>Magnoliopsida</taxon>
        <taxon>eudicotyledons</taxon>
        <taxon>Gunneridae</taxon>
        <taxon>Pentapetalae</taxon>
        <taxon>rosids</taxon>
        <taxon>fabids</taxon>
        <taxon>Fabales</taxon>
        <taxon>Fabaceae</taxon>
        <taxon>Papilionoideae</taxon>
        <taxon>50 kb inversion clade</taxon>
        <taxon>dalbergioids sensu lato</taxon>
        <taxon>Dalbergieae</taxon>
        <taxon>Pterocarpus clade</taxon>
        <taxon>Arachis</taxon>
    </lineage>
</organism>
<evidence type="ECO:0000313" key="1">
    <source>
        <dbReference type="EMBL" id="RYR31964.1"/>
    </source>
</evidence>
<protein>
    <recommendedName>
        <fullName evidence="3">Peptidase A2 domain-containing protein</fullName>
    </recommendedName>
</protein>
<name>A0A445AZW0_ARAHY</name>
<dbReference type="AlphaFoldDB" id="A0A445AZW0"/>
<gene>
    <name evidence="1" type="ORF">Ahy_B01g056938</name>
</gene>
<keyword evidence="2" id="KW-1185">Reference proteome</keyword>
<evidence type="ECO:0008006" key="3">
    <source>
        <dbReference type="Google" id="ProtNLM"/>
    </source>
</evidence>
<dbReference type="PANTHER" id="PTHR33240">
    <property type="entry name" value="OS08G0508500 PROTEIN"/>
    <property type="match status" value="1"/>
</dbReference>
<evidence type="ECO:0000313" key="2">
    <source>
        <dbReference type="Proteomes" id="UP000289738"/>
    </source>
</evidence>
<comment type="caution">
    <text evidence="1">The sequence shown here is derived from an EMBL/GenBank/DDBJ whole genome shotgun (WGS) entry which is preliminary data.</text>
</comment>
<sequence>MVGTISIIPTEYLGKYKENLSEDYDVEDEEVFAFVREDEELGCFKKPTKKQKLHLRPLHITACMSGICIDKVLVNGGATISLLPENMLIKVGKYFDDLIPTNVSVTDYSGVSTPSKGLVTLQVQVGSSSWTTVFMVVPLKACYNALLGQEWILFWNDEGMSEVIKADSNLYVEQMHVDFKVCNDKMKPLDIDRMLKYYDCEGCF</sequence>
<proteinExistence type="predicted"/>
<dbReference type="PANTHER" id="PTHR33240:SF15">
    <property type="entry name" value="GAG-PRO-LIKE PROTEIN"/>
    <property type="match status" value="1"/>
</dbReference>
<reference evidence="1 2" key="1">
    <citation type="submission" date="2019-01" db="EMBL/GenBank/DDBJ databases">
        <title>Sequencing of cultivated peanut Arachis hypogaea provides insights into genome evolution and oil improvement.</title>
        <authorList>
            <person name="Chen X."/>
        </authorList>
    </citation>
    <scope>NUCLEOTIDE SEQUENCE [LARGE SCALE GENOMIC DNA]</scope>
    <source>
        <strain evidence="2">cv. Fuhuasheng</strain>
        <tissue evidence="1">Leaves</tissue>
    </source>
</reference>
<dbReference type="Proteomes" id="UP000289738">
    <property type="component" value="Chromosome B01"/>
</dbReference>
<dbReference type="CDD" id="cd00303">
    <property type="entry name" value="retropepsin_like"/>
    <property type="match status" value="1"/>
</dbReference>
<dbReference type="InterPro" id="IPR021109">
    <property type="entry name" value="Peptidase_aspartic_dom_sf"/>
</dbReference>
<accession>A0A445AZW0</accession>